<dbReference type="Pfam" id="PF00561">
    <property type="entry name" value="Abhydrolase_1"/>
    <property type="match status" value="1"/>
</dbReference>
<dbReference type="GO" id="GO:0070205">
    <property type="term" value="F:2-succinyl-6-hydroxy-2,4-cyclohexadiene-1-carboxylate synthase activity"/>
    <property type="evidence" value="ECO:0007669"/>
    <property type="project" value="UniProtKB-EC"/>
</dbReference>
<keyword evidence="6" id="KW-1185">Reference proteome</keyword>
<dbReference type="NCBIfam" id="TIGR03695">
    <property type="entry name" value="menH_SHCHC"/>
    <property type="match status" value="1"/>
</dbReference>
<comment type="pathway">
    <text evidence="3">Quinol/quinone metabolism; menaquinone biosynthesis.</text>
</comment>
<dbReference type="PANTHER" id="PTHR42916">
    <property type="entry name" value="2-SUCCINYL-5-ENOLPYRUVYL-6-HYDROXY-3-CYCLOHEXENE-1-CARBOXYLATE SYNTHASE"/>
    <property type="match status" value="1"/>
</dbReference>
<protein>
    <recommendedName>
        <fullName evidence="3">Putative 2-succinyl-6-hydroxy-2,4-cyclohexadiene-1-carboxylate synthase</fullName>
        <shortName evidence="3">SHCHC synthase</shortName>
        <ecNumber evidence="3">4.2.99.20</ecNumber>
    </recommendedName>
</protein>
<evidence type="ECO:0000256" key="2">
    <source>
        <dbReference type="ARBA" id="ARBA00023239"/>
    </source>
</evidence>
<comment type="catalytic activity">
    <reaction evidence="3">
        <text>5-enolpyruvoyl-6-hydroxy-2-succinyl-cyclohex-3-ene-1-carboxylate = (1R,6R)-6-hydroxy-2-succinyl-cyclohexa-2,4-diene-1-carboxylate + pyruvate</text>
        <dbReference type="Rhea" id="RHEA:25597"/>
        <dbReference type="ChEBI" id="CHEBI:15361"/>
        <dbReference type="ChEBI" id="CHEBI:58689"/>
        <dbReference type="ChEBI" id="CHEBI:58818"/>
        <dbReference type="EC" id="4.2.99.20"/>
    </reaction>
</comment>
<comment type="similarity">
    <text evidence="3">Belongs to the AB hydrolase superfamily. MenH family.</text>
</comment>
<dbReference type="SUPFAM" id="SSF53474">
    <property type="entry name" value="alpha/beta-Hydrolases"/>
    <property type="match status" value="1"/>
</dbReference>
<organism evidence="5 6">
    <name type="scientific">Celerinatantimonas yamalensis</name>
    <dbReference type="NCBI Taxonomy" id="559956"/>
    <lineage>
        <taxon>Bacteria</taxon>
        <taxon>Pseudomonadati</taxon>
        <taxon>Pseudomonadota</taxon>
        <taxon>Gammaproteobacteria</taxon>
        <taxon>Celerinatantimonadaceae</taxon>
        <taxon>Celerinatantimonas</taxon>
    </lineage>
</organism>
<comment type="caution">
    <text evidence="5">The sequence shown here is derived from an EMBL/GenBank/DDBJ whole genome shotgun (WGS) entry which is preliminary data.</text>
</comment>
<keyword evidence="1 3" id="KW-0474">Menaquinone biosynthesis</keyword>
<evidence type="ECO:0000313" key="5">
    <source>
        <dbReference type="EMBL" id="MFM2486295.1"/>
    </source>
</evidence>
<evidence type="ECO:0000259" key="4">
    <source>
        <dbReference type="Pfam" id="PF00561"/>
    </source>
</evidence>
<dbReference type="InterPro" id="IPR029058">
    <property type="entry name" value="AB_hydrolase_fold"/>
</dbReference>
<accession>A0ABW9GAM5</accession>
<dbReference type="Proteomes" id="UP001629953">
    <property type="component" value="Unassembled WGS sequence"/>
</dbReference>
<dbReference type="PANTHER" id="PTHR42916:SF1">
    <property type="entry name" value="PROTEIN PHYLLO, CHLOROPLASTIC"/>
    <property type="match status" value="1"/>
</dbReference>
<dbReference type="EC" id="4.2.99.20" evidence="3"/>
<comment type="function">
    <text evidence="3">Catalyzes a proton abstraction reaction that results in 2,5-elimination of pyruvate from 2-succinyl-5-enolpyruvyl-6-hydroxy-3-cyclohexene-1-carboxylate (SEPHCHC) and the formation of 2-succinyl-6-hydroxy-2,4-cyclohexadiene-1-carboxylate (SHCHC).</text>
</comment>
<comment type="pathway">
    <text evidence="3">Quinol/quinone metabolism; 1,4-dihydroxy-2-naphthoate biosynthesis; 1,4-dihydroxy-2-naphthoate from chorismate: step 3/7.</text>
</comment>
<evidence type="ECO:0000256" key="1">
    <source>
        <dbReference type="ARBA" id="ARBA00022428"/>
    </source>
</evidence>
<dbReference type="InterPro" id="IPR000073">
    <property type="entry name" value="AB_hydrolase_1"/>
</dbReference>
<dbReference type="RefSeq" id="WP_408624580.1">
    <property type="nucleotide sequence ID" value="NZ_JBEQCT010000007.1"/>
</dbReference>
<evidence type="ECO:0000256" key="3">
    <source>
        <dbReference type="HAMAP-Rule" id="MF_01660"/>
    </source>
</evidence>
<dbReference type="HAMAP" id="MF_01660">
    <property type="entry name" value="MenH"/>
    <property type="match status" value="1"/>
</dbReference>
<evidence type="ECO:0000313" key="6">
    <source>
        <dbReference type="Proteomes" id="UP001629953"/>
    </source>
</evidence>
<gene>
    <name evidence="3 5" type="primary">menH</name>
    <name evidence="5" type="ORF">ABUE30_14695</name>
</gene>
<sequence>MHSLHFSVKGSKSNPALVFLHGFMGSGNDWGYITSALSDSYYCVCVDLPGHGMSQAIKPDMRHGFRQFHRLLENSLKHLGLREYSLIGYSLGGRLAAYHASLKPKGLQALVLESAHPGLDDDAQRSARLRHDRTWAEQLKQTSFEQMLNNWYQQPLFSNLSELERQHQIEIKRQYDPAPLALMLEATSLGNQPQLSAKLAQLDLPIALIVGNEDIKFATIAEQLLNQLQRGRRYRIADSGHNVHVGATDAYILTIRQFLGEFSL</sequence>
<dbReference type="EMBL" id="JBEQCT010000007">
    <property type="protein sequence ID" value="MFM2486295.1"/>
    <property type="molecule type" value="Genomic_DNA"/>
</dbReference>
<comment type="subunit">
    <text evidence="3">Monomer.</text>
</comment>
<name>A0ABW9GAM5_9GAMM</name>
<reference evidence="5 6" key="1">
    <citation type="journal article" date="2013" name="Int. J. Syst. Evol. Microbiol.">
        <title>Celerinatantimonas yamalensis sp. nov., a cold-adapted diazotrophic bacterium from a cold permafrost brine.</title>
        <authorList>
            <person name="Shcherbakova V."/>
            <person name="Chuvilskaya N."/>
            <person name="Rivkina E."/>
            <person name="Demidov N."/>
            <person name="Uchaeva V."/>
            <person name="Suetin S."/>
            <person name="Suzina N."/>
            <person name="Gilichinsky D."/>
        </authorList>
    </citation>
    <scope>NUCLEOTIDE SEQUENCE [LARGE SCALE GENOMIC DNA]</scope>
    <source>
        <strain evidence="5 6">C7</strain>
    </source>
</reference>
<dbReference type="Gene3D" id="3.40.50.1820">
    <property type="entry name" value="alpha/beta hydrolase"/>
    <property type="match status" value="1"/>
</dbReference>
<feature type="domain" description="AB hydrolase-1" evidence="4">
    <location>
        <begin position="15"/>
        <end position="245"/>
    </location>
</feature>
<keyword evidence="2 3" id="KW-0456">Lyase</keyword>
<dbReference type="InterPro" id="IPR022485">
    <property type="entry name" value="SHCHC_synthase_MenH"/>
</dbReference>
<proteinExistence type="inferred from homology"/>